<dbReference type="RefSeq" id="WP_406647704.1">
    <property type="nucleotide sequence ID" value="NZ_CP123584.1"/>
</dbReference>
<organism evidence="1 2">
    <name type="scientific">Aliisedimentitalea scapharcae</name>
    <dbReference type="NCBI Taxonomy" id="1524259"/>
    <lineage>
        <taxon>Bacteria</taxon>
        <taxon>Pseudomonadati</taxon>
        <taxon>Pseudomonadota</taxon>
        <taxon>Alphaproteobacteria</taxon>
        <taxon>Rhodobacterales</taxon>
        <taxon>Roseobacteraceae</taxon>
        <taxon>Aliisedimentitalea</taxon>
    </lineage>
</organism>
<accession>A0ABZ2XTL5</accession>
<sequence length="71" mass="8284">MQKPEDFQKFYYTKVGMGEACGCAERVIDVYEFNRKGGAVDRVDVPSPRKRRSWKSLARKYGLLSRPKRPE</sequence>
<name>A0ABZ2XTL5_9RHOB</name>
<reference evidence="1 2" key="1">
    <citation type="submission" date="2023-04" db="EMBL/GenBank/DDBJ databases">
        <title>Complete genome sequence of Alisedimentitalea scapharcae.</title>
        <authorList>
            <person name="Rong J.-C."/>
            <person name="Yi M.-L."/>
            <person name="Zhao Q."/>
        </authorList>
    </citation>
    <scope>NUCLEOTIDE SEQUENCE [LARGE SCALE GENOMIC DNA]</scope>
    <source>
        <strain evidence="1 2">KCTC 42119</strain>
    </source>
</reference>
<gene>
    <name evidence="1" type="ORF">QEZ52_02415</name>
</gene>
<dbReference type="EMBL" id="CP123584">
    <property type="protein sequence ID" value="WZK89426.1"/>
    <property type="molecule type" value="Genomic_DNA"/>
</dbReference>
<evidence type="ECO:0000313" key="2">
    <source>
        <dbReference type="Proteomes" id="UP001623232"/>
    </source>
</evidence>
<protein>
    <submittedName>
        <fullName evidence="1">Uncharacterized protein</fullName>
    </submittedName>
</protein>
<proteinExistence type="predicted"/>
<evidence type="ECO:0000313" key="1">
    <source>
        <dbReference type="EMBL" id="WZK89426.1"/>
    </source>
</evidence>
<dbReference type="Proteomes" id="UP001623232">
    <property type="component" value="Chromosome"/>
</dbReference>
<keyword evidence="2" id="KW-1185">Reference proteome</keyword>